<keyword evidence="6" id="KW-0418">Kinase</keyword>
<dbReference type="SMART" id="SM00387">
    <property type="entry name" value="HATPase_c"/>
    <property type="match status" value="1"/>
</dbReference>
<dbReference type="GO" id="GO:0005524">
    <property type="term" value="F:ATP binding"/>
    <property type="evidence" value="ECO:0007669"/>
    <property type="project" value="UniProtKB-KW"/>
</dbReference>
<evidence type="ECO:0000259" key="9">
    <source>
        <dbReference type="PROSITE" id="PS50109"/>
    </source>
</evidence>
<dbReference type="EC" id="2.7.13.3" evidence="2"/>
<evidence type="ECO:0000256" key="6">
    <source>
        <dbReference type="ARBA" id="ARBA00022777"/>
    </source>
</evidence>
<dbReference type="Pfam" id="PF02518">
    <property type="entry name" value="HATPase_c"/>
    <property type="match status" value="1"/>
</dbReference>
<evidence type="ECO:0000256" key="3">
    <source>
        <dbReference type="ARBA" id="ARBA00022553"/>
    </source>
</evidence>
<reference evidence="11" key="1">
    <citation type="submission" date="2020-02" db="EMBL/GenBank/DDBJ databases">
        <authorList>
            <person name="Gao J."/>
            <person name="Sun J."/>
        </authorList>
    </citation>
    <scope>NUCLEOTIDE SEQUENCE</scope>
    <source>
        <strain evidence="11">602-2</strain>
    </source>
</reference>
<dbReference type="NCBIfam" id="TIGR00229">
    <property type="entry name" value="sensory_box"/>
    <property type="match status" value="2"/>
</dbReference>
<dbReference type="PROSITE" id="PS50112">
    <property type="entry name" value="PAS"/>
    <property type="match status" value="1"/>
</dbReference>
<dbReference type="Gene3D" id="3.30.565.10">
    <property type="entry name" value="Histidine kinase-like ATPase, C-terminal domain"/>
    <property type="match status" value="1"/>
</dbReference>
<dbReference type="CDD" id="cd00082">
    <property type="entry name" value="HisKA"/>
    <property type="match status" value="1"/>
</dbReference>
<keyword evidence="3" id="KW-0597">Phosphoprotein</keyword>
<feature type="domain" description="PAS" evidence="10">
    <location>
        <begin position="8"/>
        <end position="71"/>
    </location>
</feature>
<dbReference type="Gene3D" id="3.30.450.20">
    <property type="entry name" value="PAS domain"/>
    <property type="match status" value="2"/>
</dbReference>
<dbReference type="Pfam" id="PF00989">
    <property type="entry name" value="PAS"/>
    <property type="match status" value="1"/>
</dbReference>
<sequence>MDRDDASILDMVEDGVVVRDARGRVVGWNAGAQALYGFARDEALGRSIHDLLGTRHPLTVAEIERRLLADGAWEGEVARLAADGRALRVQVRWRVRRAADGAVRDVVEIGRDLGGLEREVREALETEHRYRNLFHATAASFWDLDFSGVRRMLEDLFNAGPVDPRAYFAANPDFLRAAIDSTRVVDVNDKTLEMFGVARGDLVGASIGPFWPEASQGVFAASLMAAIANRPNFVAETVLSRADGAPLEALLTVAWPTQNKGRGTVLVGVIDISEQAAARRALEKAQADLAHAARVAMLGELTASIAHEVNQPLAAIVTNGEAGLRWLGRAEPDVGEARVLNTRMVADARRAADIIARIRQMAQRGEPRREPIVIPELVAEAAQFLGHEIQGRGASLVLDLPPGLPLVTGDRTQLQQVVVNLAMNALQAMAAADSVRRQVTLRAAALGEGLVRVDVEDTGPGIPAAALPHLFDSFFTTRATGMGMGLSICRSIVEAHGGSIEARNVQDGGAIVGFTVPAGDVGGDDRLAGDPCAS</sequence>
<evidence type="ECO:0000259" key="10">
    <source>
        <dbReference type="PROSITE" id="PS50112"/>
    </source>
</evidence>
<dbReference type="InterPro" id="IPR036097">
    <property type="entry name" value="HisK_dim/P_sf"/>
</dbReference>
<dbReference type="GO" id="GO:0006355">
    <property type="term" value="P:regulation of DNA-templated transcription"/>
    <property type="evidence" value="ECO:0007669"/>
    <property type="project" value="InterPro"/>
</dbReference>
<comment type="caution">
    <text evidence="11">The sequence shown here is derived from an EMBL/GenBank/DDBJ whole genome shotgun (WGS) entry which is preliminary data.</text>
</comment>
<protein>
    <recommendedName>
        <fullName evidence="2">histidine kinase</fullName>
        <ecNumber evidence="2">2.7.13.3</ecNumber>
    </recommendedName>
</protein>
<dbReference type="SUPFAM" id="SSF55874">
    <property type="entry name" value="ATPase domain of HSP90 chaperone/DNA topoisomerase II/histidine kinase"/>
    <property type="match status" value="1"/>
</dbReference>
<dbReference type="SUPFAM" id="SSF47384">
    <property type="entry name" value="Homodimeric domain of signal transducing histidine kinase"/>
    <property type="match status" value="1"/>
</dbReference>
<evidence type="ECO:0000256" key="8">
    <source>
        <dbReference type="ARBA" id="ARBA00023012"/>
    </source>
</evidence>
<accession>A0A6G4QWF6</accession>
<comment type="catalytic activity">
    <reaction evidence="1">
        <text>ATP + protein L-histidine = ADP + protein N-phospho-L-histidine.</text>
        <dbReference type="EC" id="2.7.13.3"/>
    </reaction>
</comment>
<dbReference type="InterPro" id="IPR013767">
    <property type="entry name" value="PAS_fold"/>
</dbReference>
<dbReference type="SUPFAM" id="SSF55785">
    <property type="entry name" value="PYP-like sensor domain (PAS domain)"/>
    <property type="match status" value="2"/>
</dbReference>
<dbReference type="SMART" id="SM00091">
    <property type="entry name" value="PAS"/>
    <property type="match status" value="2"/>
</dbReference>
<evidence type="ECO:0000256" key="1">
    <source>
        <dbReference type="ARBA" id="ARBA00000085"/>
    </source>
</evidence>
<evidence type="ECO:0000256" key="7">
    <source>
        <dbReference type="ARBA" id="ARBA00022840"/>
    </source>
</evidence>
<gene>
    <name evidence="11" type="ORF">G5B46_09205</name>
</gene>
<keyword evidence="4" id="KW-0808">Transferase</keyword>
<dbReference type="Pfam" id="PF00512">
    <property type="entry name" value="HisKA"/>
    <property type="match status" value="1"/>
</dbReference>
<keyword evidence="5" id="KW-0547">Nucleotide-binding</keyword>
<dbReference type="InterPro" id="IPR003594">
    <property type="entry name" value="HATPase_dom"/>
</dbReference>
<dbReference type="EMBL" id="JAAKGT010000003">
    <property type="protein sequence ID" value="NGM49779.1"/>
    <property type="molecule type" value="Genomic_DNA"/>
</dbReference>
<dbReference type="PROSITE" id="PS50109">
    <property type="entry name" value="HIS_KIN"/>
    <property type="match status" value="1"/>
</dbReference>
<dbReference type="InterPro" id="IPR035965">
    <property type="entry name" value="PAS-like_dom_sf"/>
</dbReference>
<dbReference type="Gene3D" id="1.10.287.130">
    <property type="match status" value="1"/>
</dbReference>
<dbReference type="PANTHER" id="PTHR43065:SF10">
    <property type="entry name" value="PEROXIDE STRESS-ACTIVATED HISTIDINE KINASE MAK3"/>
    <property type="match status" value="1"/>
</dbReference>
<name>A0A6G4QWF6_9CAUL</name>
<evidence type="ECO:0000256" key="2">
    <source>
        <dbReference type="ARBA" id="ARBA00012438"/>
    </source>
</evidence>
<dbReference type="CDD" id="cd00130">
    <property type="entry name" value="PAS"/>
    <property type="match status" value="2"/>
</dbReference>
<dbReference type="AlphaFoldDB" id="A0A6G4QWF6"/>
<keyword evidence="7" id="KW-0067">ATP-binding</keyword>
<dbReference type="RefSeq" id="WP_165258009.1">
    <property type="nucleotide sequence ID" value="NZ_JAAKGT010000003.1"/>
</dbReference>
<organism evidence="11">
    <name type="scientific">Caulobacter sp. 602-2</name>
    <dbReference type="NCBI Taxonomy" id="2710887"/>
    <lineage>
        <taxon>Bacteria</taxon>
        <taxon>Pseudomonadati</taxon>
        <taxon>Pseudomonadota</taxon>
        <taxon>Alphaproteobacteria</taxon>
        <taxon>Caulobacterales</taxon>
        <taxon>Caulobacteraceae</taxon>
        <taxon>Caulobacter</taxon>
    </lineage>
</organism>
<dbReference type="PANTHER" id="PTHR43065">
    <property type="entry name" value="SENSOR HISTIDINE KINASE"/>
    <property type="match status" value="1"/>
</dbReference>
<dbReference type="InterPro" id="IPR036890">
    <property type="entry name" value="HATPase_C_sf"/>
</dbReference>
<dbReference type="GO" id="GO:0000155">
    <property type="term" value="F:phosphorelay sensor kinase activity"/>
    <property type="evidence" value="ECO:0007669"/>
    <property type="project" value="InterPro"/>
</dbReference>
<proteinExistence type="predicted"/>
<feature type="domain" description="Histidine kinase" evidence="9">
    <location>
        <begin position="304"/>
        <end position="520"/>
    </location>
</feature>
<evidence type="ECO:0000256" key="4">
    <source>
        <dbReference type="ARBA" id="ARBA00022679"/>
    </source>
</evidence>
<dbReference type="InterPro" id="IPR000014">
    <property type="entry name" value="PAS"/>
</dbReference>
<dbReference type="Pfam" id="PF13426">
    <property type="entry name" value="PAS_9"/>
    <property type="match status" value="1"/>
</dbReference>
<evidence type="ECO:0000313" key="11">
    <source>
        <dbReference type="EMBL" id="NGM49779.1"/>
    </source>
</evidence>
<dbReference type="SMART" id="SM00388">
    <property type="entry name" value="HisKA"/>
    <property type="match status" value="1"/>
</dbReference>
<dbReference type="InterPro" id="IPR004358">
    <property type="entry name" value="Sig_transdc_His_kin-like_C"/>
</dbReference>
<keyword evidence="8" id="KW-0902">Two-component regulatory system</keyword>
<dbReference type="PRINTS" id="PR00344">
    <property type="entry name" value="BCTRLSENSOR"/>
</dbReference>
<dbReference type="InterPro" id="IPR003661">
    <property type="entry name" value="HisK_dim/P_dom"/>
</dbReference>
<dbReference type="InterPro" id="IPR005467">
    <property type="entry name" value="His_kinase_dom"/>
</dbReference>
<evidence type="ECO:0000256" key="5">
    <source>
        <dbReference type="ARBA" id="ARBA00022741"/>
    </source>
</evidence>